<evidence type="ECO:0000256" key="3">
    <source>
        <dbReference type="ARBA" id="ARBA00022679"/>
    </source>
</evidence>
<dbReference type="CDD" id="cd00685">
    <property type="entry name" value="Trans_IPPS_HT"/>
    <property type="match status" value="1"/>
</dbReference>
<dbReference type="Gene3D" id="1.10.600.10">
    <property type="entry name" value="Farnesyl Diphosphate Synthase"/>
    <property type="match status" value="1"/>
</dbReference>
<evidence type="ECO:0000256" key="4">
    <source>
        <dbReference type="ARBA" id="ARBA00022723"/>
    </source>
</evidence>
<dbReference type="Pfam" id="PF00348">
    <property type="entry name" value="polyprenyl_synt"/>
    <property type="match status" value="1"/>
</dbReference>
<dbReference type="Proteomes" id="UP000032544">
    <property type="component" value="Unassembled WGS sequence"/>
</dbReference>
<dbReference type="PANTHER" id="PTHR12001">
    <property type="entry name" value="GERANYLGERANYL PYROPHOSPHATE SYNTHASE"/>
    <property type="match status" value="1"/>
</dbReference>
<organism evidence="7 8">
    <name type="scientific">Draconibacterium sediminis</name>
    <dbReference type="NCBI Taxonomy" id="1544798"/>
    <lineage>
        <taxon>Bacteria</taxon>
        <taxon>Pseudomonadati</taxon>
        <taxon>Bacteroidota</taxon>
        <taxon>Bacteroidia</taxon>
        <taxon>Marinilabiliales</taxon>
        <taxon>Prolixibacteraceae</taxon>
        <taxon>Draconibacterium</taxon>
    </lineage>
</organism>
<dbReference type="InterPro" id="IPR033749">
    <property type="entry name" value="Polyprenyl_synt_CS"/>
</dbReference>
<keyword evidence="8" id="KW-1185">Reference proteome</keyword>
<dbReference type="AlphaFoldDB" id="A0A0D8JCR7"/>
<dbReference type="SUPFAM" id="SSF48576">
    <property type="entry name" value="Terpenoid synthases"/>
    <property type="match status" value="1"/>
</dbReference>
<keyword evidence="3 6" id="KW-0808">Transferase</keyword>
<dbReference type="InterPro" id="IPR008949">
    <property type="entry name" value="Isoprenoid_synthase_dom_sf"/>
</dbReference>
<evidence type="ECO:0000313" key="8">
    <source>
        <dbReference type="Proteomes" id="UP000032544"/>
    </source>
</evidence>
<evidence type="ECO:0000313" key="7">
    <source>
        <dbReference type="EMBL" id="KJF44321.1"/>
    </source>
</evidence>
<comment type="caution">
    <text evidence="7">The sequence shown here is derived from an EMBL/GenBank/DDBJ whole genome shotgun (WGS) entry which is preliminary data.</text>
</comment>
<reference evidence="7 8" key="1">
    <citation type="submission" date="2014-09" db="EMBL/GenBank/DDBJ databases">
        <title>Draft Genome Sequence of Draconibacterium sp. JN14CK-3.</title>
        <authorList>
            <person name="Dong C."/>
            <person name="Lai Q."/>
            <person name="Shao Z."/>
        </authorList>
    </citation>
    <scope>NUCLEOTIDE SEQUENCE [LARGE SCALE GENOMIC DNA]</scope>
    <source>
        <strain evidence="7 8">JN14CK-3</strain>
    </source>
</reference>
<dbReference type="RefSeq" id="WP_045025875.1">
    <property type="nucleotide sequence ID" value="NZ_JRHC01000001.1"/>
</dbReference>
<comment type="cofactor">
    <cofactor evidence="1">
        <name>Mg(2+)</name>
        <dbReference type="ChEBI" id="CHEBI:18420"/>
    </cofactor>
</comment>
<sequence length="324" mass="36730">MTTINKIKAPIEQELHDFEPYFKKSLQSDIPLLATVLNFLYRTKGKQLRPMFVFLSAKLHGGTNESSKLAACSVELLHTATLVHDDVVDESYERRGSFSVKALWKNKLAVLVGDYILARGLLLQLESKKYNFLHLISRAVQDMAEGEILQMKKSRKLDIDDETYFEIIRKKTASLIATSMAIGAASAVDDEVIIEKMYSIGQDAGIAFQIKDDIFDYQSKGLLGKPTGNDIKEKKITLPLLHVLNEADRSERKRILRLIKRKNNSSAVVEELIKLVTEKGGLEYAEQKMNEFKDRAIAGLKEFPDCEARESLIELMNYIATRKK</sequence>
<dbReference type="PROSITE" id="PS00723">
    <property type="entry name" value="POLYPRENYL_SYNTHASE_1"/>
    <property type="match status" value="1"/>
</dbReference>
<dbReference type="STRING" id="1544798.LH29_02080"/>
<dbReference type="PATRIC" id="fig|1544798.3.peg.434"/>
<evidence type="ECO:0000256" key="2">
    <source>
        <dbReference type="ARBA" id="ARBA00006706"/>
    </source>
</evidence>
<dbReference type="GO" id="GO:0004659">
    <property type="term" value="F:prenyltransferase activity"/>
    <property type="evidence" value="ECO:0007669"/>
    <property type="project" value="InterPro"/>
</dbReference>
<dbReference type="GO" id="GO:0008299">
    <property type="term" value="P:isoprenoid biosynthetic process"/>
    <property type="evidence" value="ECO:0007669"/>
    <property type="project" value="InterPro"/>
</dbReference>
<keyword evidence="4" id="KW-0479">Metal-binding</keyword>
<evidence type="ECO:0000256" key="1">
    <source>
        <dbReference type="ARBA" id="ARBA00001946"/>
    </source>
</evidence>
<comment type="similarity">
    <text evidence="2 6">Belongs to the FPP/GGPP synthase family.</text>
</comment>
<proteinExistence type="inferred from homology"/>
<gene>
    <name evidence="7" type="ORF">LH29_02080</name>
</gene>
<protein>
    <submittedName>
        <fullName evidence="7">Polyprenyl synthetase</fullName>
    </submittedName>
</protein>
<dbReference type="EMBL" id="JRHC01000001">
    <property type="protein sequence ID" value="KJF44321.1"/>
    <property type="molecule type" value="Genomic_DNA"/>
</dbReference>
<evidence type="ECO:0000256" key="5">
    <source>
        <dbReference type="ARBA" id="ARBA00022842"/>
    </source>
</evidence>
<evidence type="ECO:0000256" key="6">
    <source>
        <dbReference type="RuleBase" id="RU004466"/>
    </source>
</evidence>
<dbReference type="SFLD" id="SFLDS00005">
    <property type="entry name" value="Isoprenoid_Synthase_Type_I"/>
    <property type="match status" value="1"/>
</dbReference>
<dbReference type="OrthoDB" id="9805316at2"/>
<dbReference type="GO" id="GO:0046872">
    <property type="term" value="F:metal ion binding"/>
    <property type="evidence" value="ECO:0007669"/>
    <property type="project" value="UniProtKB-KW"/>
</dbReference>
<accession>A0A0D8JCR7</accession>
<keyword evidence="5" id="KW-0460">Magnesium</keyword>
<name>A0A0D8JCR7_9BACT</name>
<dbReference type="PANTHER" id="PTHR12001:SF69">
    <property type="entry name" value="ALL TRANS-POLYPRENYL-DIPHOSPHATE SYNTHASE PDSS1"/>
    <property type="match status" value="1"/>
</dbReference>
<dbReference type="InterPro" id="IPR000092">
    <property type="entry name" value="Polyprenyl_synt"/>
</dbReference>